<comment type="pathway">
    <text evidence="3 12">Carbohydrate degradation; glycolysis; D-glyceraldehyde 3-phosphate and glycerone phosphate from D-glucose: step 3/4.</text>
</comment>
<feature type="active site" description="Proton acceptor" evidence="12">
    <location>
        <position position="138"/>
    </location>
</feature>
<dbReference type="GO" id="GO:0005945">
    <property type="term" value="C:6-phosphofructokinase complex"/>
    <property type="evidence" value="ECO:0007669"/>
    <property type="project" value="TreeGrafter"/>
</dbReference>
<dbReference type="GO" id="GO:0006002">
    <property type="term" value="P:fructose 6-phosphate metabolic process"/>
    <property type="evidence" value="ECO:0007669"/>
    <property type="project" value="InterPro"/>
</dbReference>
<evidence type="ECO:0000256" key="11">
    <source>
        <dbReference type="ARBA" id="ARBA00023152"/>
    </source>
</evidence>
<feature type="binding site" description="in other chain" evidence="12">
    <location>
        <begin position="136"/>
        <end position="138"/>
    </location>
    <ligand>
        <name>substrate</name>
        <note>ligand shared between dimeric partners</note>
    </ligand>
</feature>
<evidence type="ECO:0000259" key="13">
    <source>
        <dbReference type="Pfam" id="PF00365"/>
    </source>
</evidence>
<feature type="site" description="Important for substrate specificity; cannot use PPi as phosphoryl donor" evidence="12">
    <location>
        <position position="115"/>
    </location>
</feature>
<dbReference type="EC" id="2.7.1.11" evidence="12"/>
<comment type="caution">
    <text evidence="12">Lacks conserved residue(s) required for the propagation of feature annotation.</text>
</comment>
<dbReference type="PIRSF" id="PIRSF000532">
    <property type="entry name" value="ATP_PFK_prok"/>
    <property type="match status" value="1"/>
</dbReference>
<dbReference type="GO" id="GO:0030388">
    <property type="term" value="P:fructose 1,6-bisphosphate metabolic process"/>
    <property type="evidence" value="ECO:0007669"/>
    <property type="project" value="TreeGrafter"/>
</dbReference>
<evidence type="ECO:0000256" key="2">
    <source>
        <dbReference type="ARBA" id="ARBA00004496"/>
    </source>
</evidence>
<dbReference type="GO" id="GO:0016208">
    <property type="term" value="F:AMP binding"/>
    <property type="evidence" value="ECO:0007669"/>
    <property type="project" value="TreeGrafter"/>
</dbReference>
<dbReference type="InterPro" id="IPR012829">
    <property type="entry name" value="Phosphofructokinase_III"/>
</dbReference>
<dbReference type="PANTHER" id="PTHR13697">
    <property type="entry name" value="PHOSPHOFRUCTOKINASE"/>
    <property type="match status" value="1"/>
</dbReference>
<dbReference type="HAMAP" id="MF_01976">
    <property type="entry name" value="Phosphofructokinase_III"/>
    <property type="match status" value="1"/>
</dbReference>
<dbReference type="InterPro" id="IPR022953">
    <property type="entry name" value="ATP_PFK"/>
</dbReference>
<keyword evidence="5 12" id="KW-0808">Transferase</keyword>
<evidence type="ECO:0000256" key="1">
    <source>
        <dbReference type="ARBA" id="ARBA00001946"/>
    </source>
</evidence>
<keyword evidence="8 12" id="KW-0418">Kinase</keyword>
<evidence type="ECO:0000256" key="7">
    <source>
        <dbReference type="ARBA" id="ARBA00022741"/>
    </source>
</evidence>
<evidence type="ECO:0000313" key="14">
    <source>
        <dbReference type="EMBL" id="HIZ42838.1"/>
    </source>
</evidence>
<feature type="binding site" description="in other chain" evidence="12">
    <location>
        <position position="233"/>
    </location>
    <ligand>
        <name>substrate</name>
        <note>ligand shared between dimeric partners</note>
    </ligand>
</feature>
<dbReference type="Gene3D" id="3.40.50.460">
    <property type="entry name" value="Phosphofructokinase domain"/>
    <property type="match status" value="1"/>
</dbReference>
<dbReference type="InterPro" id="IPR000023">
    <property type="entry name" value="Phosphofructokinase_dom"/>
</dbReference>
<dbReference type="PANTHER" id="PTHR13697:SF52">
    <property type="entry name" value="ATP-DEPENDENT 6-PHOSPHOFRUCTOKINASE 3"/>
    <property type="match status" value="1"/>
</dbReference>
<dbReference type="GO" id="GO:0003872">
    <property type="term" value="F:6-phosphofructokinase activity"/>
    <property type="evidence" value="ECO:0007669"/>
    <property type="project" value="UniProtKB-UniRule"/>
</dbReference>
<proteinExistence type="inferred from homology"/>
<organism evidence="14 15">
    <name type="scientific">Candidatus Gemmiger excrementigallinarum</name>
    <dbReference type="NCBI Taxonomy" id="2838609"/>
    <lineage>
        <taxon>Bacteria</taxon>
        <taxon>Bacillati</taxon>
        <taxon>Bacillota</taxon>
        <taxon>Clostridia</taxon>
        <taxon>Eubacteriales</taxon>
        <taxon>Gemmiger</taxon>
    </lineage>
</organism>
<evidence type="ECO:0000256" key="4">
    <source>
        <dbReference type="ARBA" id="ARBA00022490"/>
    </source>
</evidence>
<evidence type="ECO:0000256" key="12">
    <source>
        <dbReference type="HAMAP-Rule" id="MF_01976"/>
    </source>
</evidence>
<dbReference type="GO" id="GO:0042802">
    <property type="term" value="F:identical protein binding"/>
    <property type="evidence" value="ECO:0007669"/>
    <property type="project" value="TreeGrafter"/>
</dbReference>
<evidence type="ECO:0000256" key="9">
    <source>
        <dbReference type="ARBA" id="ARBA00022840"/>
    </source>
</evidence>
<evidence type="ECO:0000256" key="5">
    <source>
        <dbReference type="ARBA" id="ARBA00022679"/>
    </source>
</evidence>
<keyword evidence="9 12" id="KW-0067">ATP-binding</keyword>
<dbReference type="GO" id="GO:0047334">
    <property type="term" value="F:diphosphate-fructose-6-phosphate 1-phosphotransferase activity"/>
    <property type="evidence" value="ECO:0007669"/>
    <property type="project" value="InterPro"/>
</dbReference>
<dbReference type="Gene3D" id="3.40.50.450">
    <property type="match status" value="1"/>
</dbReference>
<comment type="caution">
    <text evidence="14">The sequence shown here is derived from an EMBL/GenBank/DDBJ whole genome shotgun (WGS) entry which is preliminary data.</text>
</comment>
<dbReference type="GO" id="GO:0046872">
    <property type="term" value="F:metal ion binding"/>
    <property type="evidence" value="ECO:0007669"/>
    <property type="project" value="UniProtKB-KW"/>
</dbReference>
<feature type="binding site" evidence="12">
    <location>
        <begin position="113"/>
        <end position="116"/>
    </location>
    <ligand>
        <name>ATP</name>
        <dbReference type="ChEBI" id="CHEBI:30616"/>
    </ligand>
</feature>
<feature type="binding site" description="in other chain" evidence="12">
    <location>
        <begin position="283"/>
        <end position="286"/>
    </location>
    <ligand>
        <name>substrate</name>
        <note>ligand shared between dimeric partners</note>
    </ligand>
</feature>
<dbReference type="FunFam" id="3.40.50.460:FF:000002">
    <property type="entry name" value="ATP-dependent 6-phosphofructokinase"/>
    <property type="match status" value="1"/>
</dbReference>
<dbReference type="Proteomes" id="UP000824048">
    <property type="component" value="Unassembled WGS sequence"/>
</dbReference>
<dbReference type="Pfam" id="PF00365">
    <property type="entry name" value="PFK"/>
    <property type="match status" value="1"/>
</dbReference>
<comment type="function">
    <text evidence="12">Catalyzes the phosphorylation of D-fructose 6-phosphate to fructose 1,6-bisphosphate by ATP, the first committing step of glycolysis.</text>
</comment>
<comment type="subunit">
    <text evidence="12">Homodimer or homotetramer.</text>
</comment>
<protein>
    <recommendedName>
        <fullName evidence="12">ATP-dependent 6-phosphofructokinase</fullName>
        <shortName evidence="12">ATP-PFK</shortName>
        <shortName evidence="12">Phosphofructokinase</shortName>
        <ecNumber evidence="12">2.7.1.11</ecNumber>
    </recommendedName>
    <alternativeName>
        <fullName evidence="12">Phosphohexokinase</fullName>
    </alternativeName>
</protein>
<evidence type="ECO:0000256" key="6">
    <source>
        <dbReference type="ARBA" id="ARBA00022723"/>
    </source>
</evidence>
<dbReference type="GO" id="GO:0070095">
    <property type="term" value="F:fructose-6-phosphate binding"/>
    <property type="evidence" value="ECO:0007669"/>
    <property type="project" value="TreeGrafter"/>
</dbReference>
<evidence type="ECO:0000256" key="3">
    <source>
        <dbReference type="ARBA" id="ARBA00004679"/>
    </source>
</evidence>
<comment type="cofactor">
    <cofactor evidence="1 12">
        <name>Mg(2+)</name>
        <dbReference type="ChEBI" id="CHEBI:18420"/>
    </cofactor>
</comment>
<keyword evidence="7 12" id="KW-0547">Nucleotide-binding</keyword>
<feature type="binding site" evidence="12">
    <location>
        <position position="173"/>
    </location>
    <ligand>
        <name>substrate</name>
        <note>ligand shared between dimeric partners</note>
    </ligand>
</feature>
<evidence type="ECO:0000256" key="10">
    <source>
        <dbReference type="ARBA" id="ARBA00022842"/>
    </source>
</evidence>
<dbReference type="NCBIfam" id="NF002872">
    <property type="entry name" value="PRK03202.1"/>
    <property type="match status" value="1"/>
</dbReference>
<feature type="binding site" evidence="12">
    <location>
        <begin position="76"/>
        <end position="77"/>
    </location>
    <ligand>
        <name>ATP</name>
        <dbReference type="ChEBI" id="CHEBI:30616"/>
    </ligand>
</feature>
<dbReference type="GO" id="GO:0048029">
    <property type="term" value="F:monosaccharide binding"/>
    <property type="evidence" value="ECO:0007669"/>
    <property type="project" value="TreeGrafter"/>
</dbReference>
<gene>
    <name evidence="12" type="primary">pfkA</name>
    <name evidence="14" type="ORF">H9811_09785</name>
</gene>
<reference evidence="14" key="2">
    <citation type="submission" date="2021-04" db="EMBL/GenBank/DDBJ databases">
        <authorList>
            <person name="Gilroy R."/>
        </authorList>
    </citation>
    <scope>NUCLEOTIDE SEQUENCE</scope>
    <source>
        <strain evidence="14">ChiSxjej1B13-11774</strain>
    </source>
</reference>
<keyword evidence="10 12" id="KW-0460">Magnesium</keyword>
<dbReference type="PROSITE" id="PS00433">
    <property type="entry name" value="PHOSPHOFRUCTOKINASE"/>
    <property type="match status" value="1"/>
</dbReference>
<dbReference type="InterPro" id="IPR015912">
    <property type="entry name" value="Phosphofructokinase_CS"/>
</dbReference>
<dbReference type="AlphaFoldDB" id="A0A9D2ES01"/>
<feature type="binding site" evidence="12">
    <location>
        <position position="277"/>
    </location>
    <ligand>
        <name>substrate</name>
        <note>ligand shared between dimeric partners</note>
    </ligand>
</feature>
<feature type="binding site" evidence="12">
    <location>
        <position position="114"/>
    </location>
    <ligand>
        <name>Mg(2+)</name>
        <dbReference type="ChEBI" id="CHEBI:18420"/>
        <note>catalytic</note>
    </ligand>
</feature>
<keyword evidence="4 12" id="KW-0963">Cytoplasm</keyword>
<comment type="similarity">
    <text evidence="12">Belongs to the phosphofructokinase type A (PFKA) family. Mixed-substrate PFK group III subfamily.</text>
</comment>
<evidence type="ECO:0000313" key="15">
    <source>
        <dbReference type="Proteomes" id="UP000824048"/>
    </source>
</evidence>
<name>A0A9D2ES01_9FIRM</name>
<dbReference type="InterPro" id="IPR012003">
    <property type="entry name" value="ATP_PFK_prok-type"/>
</dbReference>
<dbReference type="GO" id="GO:0005524">
    <property type="term" value="F:ATP binding"/>
    <property type="evidence" value="ECO:0007669"/>
    <property type="project" value="UniProtKB-KW"/>
</dbReference>
<feature type="binding site" evidence="12">
    <location>
        <position position="12"/>
    </location>
    <ligand>
        <name>ATP</name>
        <dbReference type="ChEBI" id="CHEBI:30616"/>
    </ligand>
</feature>
<reference evidence="14" key="1">
    <citation type="journal article" date="2021" name="PeerJ">
        <title>Extensive microbial diversity within the chicken gut microbiome revealed by metagenomics and culture.</title>
        <authorList>
            <person name="Gilroy R."/>
            <person name="Ravi A."/>
            <person name="Getino M."/>
            <person name="Pursley I."/>
            <person name="Horton D.L."/>
            <person name="Alikhan N.F."/>
            <person name="Baker D."/>
            <person name="Gharbi K."/>
            <person name="Hall N."/>
            <person name="Watson M."/>
            <person name="Adriaenssens E.M."/>
            <person name="Foster-Nyarko E."/>
            <person name="Jarju S."/>
            <person name="Secka A."/>
            <person name="Antonio M."/>
            <person name="Oren A."/>
            <person name="Chaudhuri R.R."/>
            <person name="La Ragione R."/>
            <person name="Hildebrand F."/>
            <person name="Pallen M.J."/>
        </authorList>
    </citation>
    <scope>NUCLEOTIDE SEQUENCE</scope>
    <source>
        <strain evidence="14">ChiSxjej1B13-11774</strain>
    </source>
</reference>
<dbReference type="EMBL" id="DXBP01000059">
    <property type="protein sequence ID" value="HIZ42838.1"/>
    <property type="molecule type" value="Genomic_DNA"/>
</dbReference>
<accession>A0A9D2ES01</accession>
<dbReference type="InterPro" id="IPR035966">
    <property type="entry name" value="PKF_sf"/>
</dbReference>
<feature type="domain" description="Phosphofructokinase" evidence="13">
    <location>
        <begin position="4"/>
        <end position="308"/>
    </location>
</feature>
<sequence>MAIRVGILTSGGDCPGLNATIRGVAKALYNRMGDKVEIVGILNGYDGLINGNYREMSPDEFSGILTVGGTILGTKRTPFKKMRVVEDDKVDKVAAMKKNYRAAKLDCLLCLGGNGTHKTANLLSQEGLNVIGLPKTIDNDIYGTDVTFGFHTAVDIATEVIDRIHTTAGSHSRVMCIEIMGNKAGWLTLYSGIAGGADIILIPEMPYDIKKVAAAVESRAKAGKNFSILAVAEGAFSVEEAKMKRKEWTAQRAQAGYTTATARIAHQIEEMTGAETRICVPGHMQRGGSPSAYDRVLATQFGSYAASLVADEHYGVTVAMVNSHVTANPLADIAGKTRGVPGDCEMLNVARAMGISLG</sequence>
<dbReference type="GO" id="GO:0061621">
    <property type="term" value="P:canonical glycolysis"/>
    <property type="evidence" value="ECO:0007669"/>
    <property type="project" value="TreeGrafter"/>
</dbReference>
<dbReference type="PRINTS" id="PR00476">
    <property type="entry name" value="PHFRCTKINASE"/>
</dbReference>
<keyword evidence="11 12" id="KW-0324">Glycolysis</keyword>
<keyword evidence="6 12" id="KW-0479">Metal-binding</keyword>
<dbReference type="SUPFAM" id="SSF53784">
    <property type="entry name" value="Phosphofructokinase"/>
    <property type="match status" value="1"/>
</dbReference>
<evidence type="ECO:0000256" key="8">
    <source>
        <dbReference type="ARBA" id="ARBA00022777"/>
    </source>
</evidence>
<comment type="subcellular location">
    <subcellularLocation>
        <location evidence="2 12">Cytoplasm</location>
    </subcellularLocation>
</comment>
<comment type="catalytic activity">
    <reaction evidence="12">
        <text>beta-D-fructose 6-phosphate + ATP = beta-D-fructose 1,6-bisphosphate + ADP + H(+)</text>
        <dbReference type="Rhea" id="RHEA:16109"/>
        <dbReference type="ChEBI" id="CHEBI:15378"/>
        <dbReference type="ChEBI" id="CHEBI:30616"/>
        <dbReference type="ChEBI" id="CHEBI:32966"/>
        <dbReference type="ChEBI" id="CHEBI:57634"/>
        <dbReference type="ChEBI" id="CHEBI:456216"/>
        <dbReference type="EC" id="2.7.1.11"/>
    </reaction>
</comment>